<dbReference type="InterPro" id="IPR025661">
    <property type="entry name" value="Pept_asp_AS"/>
</dbReference>
<dbReference type="Proteomes" id="UP000189703">
    <property type="component" value="Unplaced"/>
</dbReference>
<evidence type="ECO:0000313" key="11">
    <source>
        <dbReference type="RefSeq" id="XP_010277773.1"/>
    </source>
</evidence>
<accession>A0A1U8BD08</accession>
<dbReference type="PROSITE" id="PS00139">
    <property type="entry name" value="THIOL_PROTEASE_CYS"/>
    <property type="match status" value="1"/>
</dbReference>
<dbReference type="STRING" id="4432.A0A1U8BD08"/>
<dbReference type="GO" id="GO:0005764">
    <property type="term" value="C:lysosome"/>
    <property type="evidence" value="ECO:0000318"/>
    <property type="project" value="GO_Central"/>
</dbReference>
<feature type="domain" description="Peptidase C1A papain C-terminal" evidence="8">
    <location>
        <begin position="127"/>
        <end position="344"/>
    </location>
</feature>
<keyword evidence="10" id="KW-1185">Reference proteome</keyword>
<evidence type="ECO:0000259" key="8">
    <source>
        <dbReference type="SMART" id="SM00645"/>
    </source>
</evidence>
<evidence type="ECO:0000256" key="1">
    <source>
        <dbReference type="ARBA" id="ARBA00008455"/>
    </source>
</evidence>
<dbReference type="PROSITE" id="PS00640">
    <property type="entry name" value="THIOL_PROTEASE_ASN"/>
    <property type="match status" value="1"/>
</dbReference>
<proteinExistence type="inferred from homology"/>
<keyword evidence="6" id="KW-1015">Disulfide bond</keyword>
<dbReference type="FunFam" id="3.90.70.10:FF:000023">
    <property type="entry name" value="Senescence-specific cysteine protease SAG39"/>
    <property type="match status" value="1"/>
</dbReference>
<reference evidence="11" key="1">
    <citation type="submission" date="2025-08" db="UniProtKB">
        <authorList>
            <consortium name="RefSeq"/>
        </authorList>
    </citation>
    <scope>IDENTIFICATION</scope>
</reference>
<feature type="chain" id="PRO_5018613966" evidence="7">
    <location>
        <begin position="30"/>
        <end position="345"/>
    </location>
</feature>
<sequence>MASYCTTGSQFLCLALLLALGIWVSQAAARTLPAEASMLERHEQWMASHGVLYEDAVEKEKRFTIFKDNVERIEAFNMAGNKPYKLSVNRFADQTNEEFKASRNGYKRSTQPSSSKTSFRYENMTSVLPSMDWRSKGAVTPIKDQGDCGCCWAFSAVAAMEGITKLKAGKLISLSEQELVDCDTAGGDYGCEGGFMDNAFQFIQHNGGLTTEANYPYKQTDGTCDKRKSALSAAKISGYEDVPANNEVALLKAVSNQPVSVAIDAGGFDFQFYSSGIFTGECGTNLDHGVTAVGYGTSSDGTKYWLVKNSWGTTWGEKGYIRMKRDVASKEGLCGIAMQASYPIA</sequence>
<dbReference type="SUPFAM" id="SSF54001">
    <property type="entry name" value="Cysteine proteinases"/>
    <property type="match status" value="1"/>
</dbReference>
<dbReference type="OMA" id="AESAHCI"/>
<dbReference type="OrthoDB" id="10253408at2759"/>
<evidence type="ECO:0000256" key="4">
    <source>
        <dbReference type="ARBA" id="ARBA00022801"/>
    </source>
</evidence>
<dbReference type="InterPro" id="IPR000668">
    <property type="entry name" value="Peptidase_C1A_C"/>
</dbReference>
<dbReference type="InterPro" id="IPR025660">
    <property type="entry name" value="Pept_his_AS"/>
</dbReference>
<keyword evidence="2" id="KW-0645">Protease</keyword>
<feature type="domain" description="Cathepsin propeptide inhibitor" evidence="9">
    <location>
        <begin position="42"/>
        <end position="99"/>
    </location>
</feature>
<dbReference type="AlphaFoldDB" id="A0A1U8BD08"/>
<protein>
    <submittedName>
        <fullName evidence="11">Senescence-specific cysteine protease SAG39-like</fullName>
    </submittedName>
</protein>
<evidence type="ECO:0000256" key="2">
    <source>
        <dbReference type="ARBA" id="ARBA00022670"/>
    </source>
</evidence>
<dbReference type="InterPro" id="IPR013128">
    <property type="entry name" value="Peptidase_C1A"/>
</dbReference>
<evidence type="ECO:0000259" key="9">
    <source>
        <dbReference type="SMART" id="SM00848"/>
    </source>
</evidence>
<comment type="similarity">
    <text evidence="1">Belongs to the peptidase C1 family.</text>
</comment>
<dbReference type="Gene3D" id="3.90.70.10">
    <property type="entry name" value="Cysteine proteinases"/>
    <property type="match status" value="1"/>
</dbReference>
<keyword evidence="5" id="KW-0788">Thiol protease</keyword>
<dbReference type="GO" id="GO:0005615">
    <property type="term" value="C:extracellular space"/>
    <property type="evidence" value="ECO:0000318"/>
    <property type="project" value="GO_Central"/>
</dbReference>
<evidence type="ECO:0000256" key="7">
    <source>
        <dbReference type="SAM" id="SignalP"/>
    </source>
</evidence>
<dbReference type="Pfam" id="PF08246">
    <property type="entry name" value="Inhibitor_I29"/>
    <property type="match status" value="1"/>
</dbReference>
<keyword evidence="4" id="KW-0378">Hydrolase</keyword>
<dbReference type="GeneID" id="104612148"/>
<dbReference type="GO" id="GO:0051603">
    <property type="term" value="P:proteolysis involved in protein catabolic process"/>
    <property type="evidence" value="ECO:0000318"/>
    <property type="project" value="GO_Central"/>
</dbReference>
<evidence type="ECO:0000256" key="5">
    <source>
        <dbReference type="ARBA" id="ARBA00022807"/>
    </source>
</evidence>
<evidence type="ECO:0000256" key="3">
    <source>
        <dbReference type="ARBA" id="ARBA00022729"/>
    </source>
</evidence>
<dbReference type="CDD" id="cd02248">
    <property type="entry name" value="Peptidase_C1A"/>
    <property type="match status" value="1"/>
</dbReference>
<dbReference type="RefSeq" id="XP_010277773.1">
    <property type="nucleotide sequence ID" value="XM_010279471.1"/>
</dbReference>
<evidence type="ECO:0000313" key="10">
    <source>
        <dbReference type="Proteomes" id="UP000189703"/>
    </source>
</evidence>
<keyword evidence="3 7" id="KW-0732">Signal</keyword>
<dbReference type="PRINTS" id="PR00705">
    <property type="entry name" value="PAPAIN"/>
</dbReference>
<dbReference type="SMART" id="SM00848">
    <property type="entry name" value="Inhibitor_I29"/>
    <property type="match status" value="1"/>
</dbReference>
<name>A0A1U8BD08_NELNU</name>
<dbReference type="InterPro" id="IPR039417">
    <property type="entry name" value="Peptidase_C1A_papain-like"/>
</dbReference>
<dbReference type="PROSITE" id="PS00639">
    <property type="entry name" value="THIOL_PROTEASE_HIS"/>
    <property type="match status" value="1"/>
</dbReference>
<dbReference type="SMART" id="SM00645">
    <property type="entry name" value="Pept_C1"/>
    <property type="match status" value="1"/>
</dbReference>
<dbReference type="GO" id="GO:0004197">
    <property type="term" value="F:cysteine-type endopeptidase activity"/>
    <property type="evidence" value="ECO:0000318"/>
    <property type="project" value="GO_Central"/>
</dbReference>
<gene>
    <name evidence="11" type="primary">LOC104612148</name>
</gene>
<dbReference type="InterPro" id="IPR000169">
    <property type="entry name" value="Pept_cys_AS"/>
</dbReference>
<dbReference type="eggNOG" id="KOG1543">
    <property type="taxonomic scope" value="Eukaryota"/>
</dbReference>
<organism evidence="10 11">
    <name type="scientific">Nelumbo nucifera</name>
    <name type="common">Sacred lotus</name>
    <dbReference type="NCBI Taxonomy" id="4432"/>
    <lineage>
        <taxon>Eukaryota</taxon>
        <taxon>Viridiplantae</taxon>
        <taxon>Streptophyta</taxon>
        <taxon>Embryophyta</taxon>
        <taxon>Tracheophyta</taxon>
        <taxon>Spermatophyta</taxon>
        <taxon>Magnoliopsida</taxon>
        <taxon>Proteales</taxon>
        <taxon>Nelumbonaceae</taxon>
        <taxon>Nelumbo</taxon>
    </lineage>
</organism>
<feature type="signal peptide" evidence="7">
    <location>
        <begin position="1"/>
        <end position="29"/>
    </location>
</feature>
<dbReference type="InterPro" id="IPR038765">
    <property type="entry name" value="Papain-like_cys_pep_sf"/>
</dbReference>
<dbReference type="FunCoup" id="A0A1U8BD08">
    <property type="interactions" value="244"/>
</dbReference>
<dbReference type="Pfam" id="PF00112">
    <property type="entry name" value="Peptidase_C1"/>
    <property type="match status" value="1"/>
</dbReference>
<dbReference type="InterPro" id="IPR013201">
    <property type="entry name" value="Prot_inhib_I29"/>
</dbReference>
<dbReference type="InParanoid" id="A0A1U8BD08"/>
<evidence type="ECO:0000256" key="6">
    <source>
        <dbReference type="ARBA" id="ARBA00023157"/>
    </source>
</evidence>
<dbReference type="KEGG" id="nnu:104612148"/>
<dbReference type="PANTHER" id="PTHR12411">
    <property type="entry name" value="CYSTEINE PROTEASE FAMILY C1-RELATED"/>
    <property type="match status" value="1"/>
</dbReference>